<dbReference type="InterPro" id="IPR030417">
    <property type="entry name" value="MS4A"/>
</dbReference>
<dbReference type="InterPro" id="IPR007237">
    <property type="entry name" value="CD20-like"/>
</dbReference>
<comment type="subcellular location">
    <subcellularLocation>
        <location evidence="1">Membrane</location>
        <topology evidence="1">Multi-pass membrane protein</topology>
    </subcellularLocation>
</comment>
<name>A0A672HM12_SALFA</name>
<evidence type="ECO:0000313" key="7">
    <source>
        <dbReference type="Ensembl" id="ENSSFAP00005030281.1"/>
    </source>
</evidence>
<keyword evidence="3 6" id="KW-0812">Transmembrane</keyword>
<keyword evidence="8" id="KW-1185">Reference proteome</keyword>
<evidence type="ECO:0000256" key="4">
    <source>
        <dbReference type="ARBA" id="ARBA00022989"/>
    </source>
</evidence>
<dbReference type="InParanoid" id="A0A672HM12"/>
<feature type="transmembrane region" description="Helical" evidence="6">
    <location>
        <begin position="72"/>
        <end position="95"/>
    </location>
</feature>
<dbReference type="AlphaFoldDB" id="A0A672HM12"/>
<dbReference type="Pfam" id="PF04103">
    <property type="entry name" value="CD20"/>
    <property type="match status" value="1"/>
</dbReference>
<dbReference type="PANTHER" id="PTHR23320">
    <property type="entry name" value="MEMBRANE-SPANNING 4-DOMAINS SUBFAMILY A MS4A -RELATED"/>
    <property type="match status" value="1"/>
</dbReference>
<dbReference type="PANTHER" id="PTHR23320:SF128">
    <property type="entry name" value="MEMBRANE-SPANNING 4-DOMAINS SUBFAMILY A MEMBER 4A"/>
    <property type="match status" value="1"/>
</dbReference>
<feature type="transmembrane region" description="Helical" evidence="6">
    <location>
        <begin position="107"/>
        <end position="127"/>
    </location>
</feature>
<evidence type="ECO:0000256" key="6">
    <source>
        <dbReference type="SAM" id="Phobius"/>
    </source>
</evidence>
<dbReference type="GeneID" id="115388436"/>
<keyword evidence="4 6" id="KW-1133">Transmembrane helix</keyword>
<dbReference type="OMA" id="SHEFRAF"/>
<reference evidence="7" key="3">
    <citation type="submission" date="2025-09" db="UniProtKB">
        <authorList>
            <consortium name="Ensembl"/>
        </authorList>
    </citation>
    <scope>IDENTIFICATION</scope>
</reference>
<sequence>MASSSMPYSSGNMMVVTHMLPAAQNMEQQPPLDRKYKFRKGYPQALGTVEIMIGALTLLFGIATAAHQASLGILSGIFVWGSAMYITAGALTVAAEKYMTRCLINTSLAFNIIAANFAIAGIVLYALDPVVTLYPYDFGDCDDSYGSCIPIIRHRYGGYSGVVAVFQFLEFIVAIILSAYTCHAVCCCSCCMEEPQVVVQAVEGTVNPQAPPHFQAAPVAPAQPYPQVAPNFKNPMDLGSAEPPAYQPI</sequence>
<protein>
    <submittedName>
        <fullName evidence="7">Membrane-spanning 4-domains subfamily A member 15-like</fullName>
    </submittedName>
</protein>
<evidence type="ECO:0000256" key="1">
    <source>
        <dbReference type="ARBA" id="ARBA00004141"/>
    </source>
</evidence>
<reference evidence="7" key="2">
    <citation type="submission" date="2025-08" db="UniProtKB">
        <authorList>
            <consortium name="Ensembl"/>
        </authorList>
    </citation>
    <scope>IDENTIFICATION</scope>
</reference>
<accession>A0A672HM12</accession>
<dbReference type="Ensembl" id="ENSSFAT00005031380.1">
    <property type="protein sequence ID" value="ENSSFAP00005030281.1"/>
    <property type="gene ID" value="ENSSFAG00005015371.1"/>
</dbReference>
<dbReference type="OrthoDB" id="10071849at2759"/>
<comment type="similarity">
    <text evidence="2">Belongs to the MS4A family.</text>
</comment>
<evidence type="ECO:0000256" key="3">
    <source>
        <dbReference type="ARBA" id="ARBA00022692"/>
    </source>
</evidence>
<evidence type="ECO:0000256" key="2">
    <source>
        <dbReference type="ARBA" id="ARBA00009565"/>
    </source>
</evidence>
<feature type="transmembrane region" description="Helical" evidence="6">
    <location>
        <begin position="159"/>
        <end position="180"/>
    </location>
</feature>
<reference evidence="7" key="1">
    <citation type="submission" date="2019-06" db="EMBL/GenBank/DDBJ databases">
        <authorList>
            <consortium name="Wellcome Sanger Institute Data Sharing"/>
        </authorList>
    </citation>
    <scope>NUCLEOTIDE SEQUENCE [LARGE SCALE GENOMIC DNA]</scope>
</reference>
<evidence type="ECO:0000313" key="8">
    <source>
        <dbReference type="Proteomes" id="UP000472267"/>
    </source>
</evidence>
<dbReference type="GO" id="GO:0016020">
    <property type="term" value="C:membrane"/>
    <property type="evidence" value="ECO:0007669"/>
    <property type="project" value="UniProtKB-SubCell"/>
</dbReference>
<organism evidence="7 8">
    <name type="scientific">Salarias fasciatus</name>
    <name type="common">Jewelled blenny</name>
    <name type="synonym">Blennius fasciatus</name>
    <dbReference type="NCBI Taxonomy" id="181472"/>
    <lineage>
        <taxon>Eukaryota</taxon>
        <taxon>Metazoa</taxon>
        <taxon>Chordata</taxon>
        <taxon>Craniata</taxon>
        <taxon>Vertebrata</taxon>
        <taxon>Euteleostomi</taxon>
        <taxon>Actinopterygii</taxon>
        <taxon>Neopterygii</taxon>
        <taxon>Teleostei</taxon>
        <taxon>Neoteleostei</taxon>
        <taxon>Acanthomorphata</taxon>
        <taxon>Ovalentaria</taxon>
        <taxon>Blenniimorphae</taxon>
        <taxon>Blenniiformes</taxon>
        <taxon>Blennioidei</taxon>
        <taxon>Blenniidae</taxon>
        <taxon>Salariinae</taxon>
        <taxon>Salarias</taxon>
    </lineage>
</organism>
<evidence type="ECO:0000256" key="5">
    <source>
        <dbReference type="ARBA" id="ARBA00023136"/>
    </source>
</evidence>
<gene>
    <name evidence="7" type="primary">LOC115388436</name>
</gene>
<dbReference type="Proteomes" id="UP000472267">
    <property type="component" value="Chromosome 5"/>
</dbReference>
<feature type="transmembrane region" description="Helical" evidence="6">
    <location>
        <begin position="45"/>
        <end position="66"/>
    </location>
</feature>
<dbReference type="RefSeq" id="XP_029947444.1">
    <property type="nucleotide sequence ID" value="XM_030091584.1"/>
</dbReference>
<proteinExistence type="inferred from homology"/>
<dbReference type="FunCoup" id="A0A672HM12">
    <property type="interactions" value="233"/>
</dbReference>
<keyword evidence="5 6" id="KW-0472">Membrane</keyword>